<dbReference type="PRINTS" id="PR00411">
    <property type="entry name" value="PNDRDTASEI"/>
</dbReference>
<dbReference type="GeneID" id="68847753"/>
<dbReference type="Pfam" id="PF01266">
    <property type="entry name" value="DAO"/>
    <property type="match status" value="1"/>
</dbReference>
<evidence type="ECO:0000259" key="2">
    <source>
        <dbReference type="Pfam" id="PF01266"/>
    </source>
</evidence>
<dbReference type="GO" id="GO:0005737">
    <property type="term" value="C:cytoplasm"/>
    <property type="evidence" value="ECO:0007669"/>
    <property type="project" value="TreeGrafter"/>
</dbReference>
<reference evidence="3 4" key="1">
    <citation type="submission" date="2006-05" db="EMBL/GenBank/DDBJ databases">
        <authorList>
            <person name="King G."/>
            <person name="Ferriera S."/>
            <person name="Johnson J."/>
            <person name="Kravitz S."/>
            <person name="Beeson K."/>
            <person name="Sutton G."/>
            <person name="Rogers Y.-H."/>
            <person name="Friedman R."/>
            <person name="Frazier M."/>
            <person name="Venter J.C."/>
        </authorList>
    </citation>
    <scope>NUCLEOTIDE SEQUENCE [LARGE SCALE GENOMIC DNA]</scope>
    <source>
        <strain evidence="4">ATCC 25650 / DSM 13394 / JCM 20685 / NBRC 16684 / NCIMB 2208 / IAM 12614 / B1</strain>
    </source>
</reference>
<dbReference type="eggNOG" id="ENOG5032DGJ">
    <property type="taxonomic scope" value="Bacteria"/>
</dbReference>
<dbReference type="PANTHER" id="PTHR13847">
    <property type="entry name" value="SARCOSINE DEHYDROGENASE-RELATED"/>
    <property type="match status" value="1"/>
</dbReference>
<name>A0NWK9_ROSAI</name>
<dbReference type="RefSeq" id="WP_006936478.1">
    <property type="nucleotide sequence ID" value="NZ_AAUW01000012.1"/>
</dbReference>
<feature type="domain" description="FAD dependent oxidoreductase" evidence="2">
    <location>
        <begin position="6"/>
        <end position="226"/>
    </location>
</feature>
<dbReference type="Gene3D" id="3.30.9.10">
    <property type="entry name" value="D-Amino Acid Oxidase, subunit A, domain 2"/>
    <property type="match status" value="1"/>
</dbReference>
<dbReference type="EMBL" id="AAUW01000012">
    <property type="protein sequence ID" value="EAV42925.1"/>
    <property type="molecule type" value="Genomic_DNA"/>
</dbReference>
<dbReference type="Proteomes" id="UP000004848">
    <property type="component" value="Unassembled WGS sequence"/>
</dbReference>
<gene>
    <name evidence="3" type="ORF">SIAM614_16312</name>
</gene>
<dbReference type="InterPro" id="IPR006076">
    <property type="entry name" value="FAD-dep_OxRdtase"/>
</dbReference>
<organism evidence="3 4">
    <name type="scientific">Roseibium aggregatum (strain ATCC 25650 / DSM 13394 / JCM 20685 / NBRC 16684 / NCIMB 2208 / IAM 12614 / B1)</name>
    <name type="common">Stappia aggregata</name>
    <dbReference type="NCBI Taxonomy" id="384765"/>
    <lineage>
        <taxon>Bacteria</taxon>
        <taxon>Pseudomonadati</taxon>
        <taxon>Pseudomonadota</taxon>
        <taxon>Alphaproteobacteria</taxon>
        <taxon>Hyphomicrobiales</taxon>
        <taxon>Stappiaceae</taxon>
        <taxon>Roseibium</taxon>
    </lineage>
</organism>
<sequence length="411" mass="44473">MKSCRDIAIVGAGIAGSIAALELADRGSRIVLYDAGAEPLAAASLVNEGKIHLGFVYGGDTSGLTARRMIDGALLFRSIVCRWMSEDHFASSVTQPFDYAVPEGSQLSASAVEQHFKQVQEILRERLAAPNADYLGEVDLPAFRRMTSHPYGSETGKIEAAFVTPERSVDTHIIAAALRAAVLSHPRIDFRANHRVTRFNASRSGWQVVGEHGADGPFDRVLNAAWEQRRFLDHASGFADDASWFLRYKMAVLLPDVVEGLANVTLMLGRYGDVVHYGSGRVYLSWYPTMMLASTPDLLLTTPELTSSRKAEIVRSSVAALAAYYPKIGQFLQVPATDNASLIGGTIDARGASDIDDRVSDLHKRSRIGPCHLAEGYCSLDTGKYTTAPMFALEAANALAPASRVNQVIAS</sequence>
<dbReference type="GO" id="GO:0016491">
    <property type="term" value="F:oxidoreductase activity"/>
    <property type="evidence" value="ECO:0007669"/>
    <property type="project" value="UniProtKB-KW"/>
</dbReference>
<evidence type="ECO:0000256" key="1">
    <source>
        <dbReference type="ARBA" id="ARBA00023002"/>
    </source>
</evidence>
<dbReference type="OrthoDB" id="9815989at2"/>
<dbReference type="AlphaFoldDB" id="A0NWK9"/>
<evidence type="ECO:0000313" key="4">
    <source>
        <dbReference type="Proteomes" id="UP000004848"/>
    </source>
</evidence>
<dbReference type="Gene3D" id="3.50.50.60">
    <property type="entry name" value="FAD/NAD(P)-binding domain"/>
    <property type="match status" value="1"/>
</dbReference>
<dbReference type="InterPro" id="IPR036188">
    <property type="entry name" value="FAD/NAD-bd_sf"/>
</dbReference>
<proteinExistence type="predicted"/>
<evidence type="ECO:0000313" key="3">
    <source>
        <dbReference type="EMBL" id="EAV42925.1"/>
    </source>
</evidence>
<keyword evidence="1" id="KW-0560">Oxidoreductase</keyword>
<accession>A0NWK9</accession>
<dbReference type="SUPFAM" id="SSF51905">
    <property type="entry name" value="FAD/NAD(P)-binding domain"/>
    <property type="match status" value="1"/>
</dbReference>
<protein>
    <recommendedName>
        <fullName evidence="2">FAD dependent oxidoreductase domain-containing protein</fullName>
    </recommendedName>
</protein>
<comment type="caution">
    <text evidence="3">The sequence shown here is derived from an EMBL/GenBank/DDBJ whole genome shotgun (WGS) entry which is preliminary data.</text>
</comment>